<feature type="transmembrane region" description="Helical" evidence="7">
    <location>
        <begin position="95"/>
        <end position="116"/>
    </location>
</feature>
<keyword evidence="4 7" id="KW-1133">Transmembrane helix</keyword>
<protein>
    <submittedName>
        <fullName evidence="8">AI-2E family transporter</fullName>
    </submittedName>
</protein>
<dbReference type="Proteomes" id="UP001597151">
    <property type="component" value="Unassembled WGS sequence"/>
</dbReference>
<evidence type="ECO:0000313" key="9">
    <source>
        <dbReference type="Proteomes" id="UP001597151"/>
    </source>
</evidence>
<feature type="region of interest" description="Disordered" evidence="6">
    <location>
        <begin position="413"/>
        <end position="444"/>
    </location>
</feature>
<evidence type="ECO:0000256" key="1">
    <source>
        <dbReference type="ARBA" id="ARBA00004141"/>
    </source>
</evidence>
<dbReference type="PANTHER" id="PTHR21716:SF64">
    <property type="entry name" value="AI-2 TRANSPORT PROTEIN TQSA"/>
    <property type="match status" value="1"/>
</dbReference>
<keyword evidence="5 7" id="KW-0472">Membrane</keyword>
<evidence type="ECO:0000256" key="2">
    <source>
        <dbReference type="ARBA" id="ARBA00009773"/>
    </source>
</evidence>
<proteinExistence type="inferred from homology"/>
<feature type="transmembrane region" description="Helical" evidence="7">
    <location>
        <begin position="365"/>
        <end position="390"/>
    </location>
</feature>
<feature type="transmembrane region" description="Helical" evidence="7">
    <location>
        <begin position="128"/>
        <end position="150"/>
    </location>
</feature>
<organism evidence="8 9">
    <name type="scientific">Seohaeicola saemankumensis</name>
    <dbReference type="NCBI Taxonomy" id="481181"/>
    <lineage>
        <taxon>Bacteria</taxon>
        <taxon>Pseudomonadati</taxon>
        <taxon>Pseudomonadota</taxon>
        <taxon>Alphaproteobacteria</taxon>
        <taxon>Rhodobacterales</taxon>
        <taxon>Roseobacteraceae</taxon>
        <taxon>Seohaeicola</taxon>
    </lineage>
</organism>
<sequence>MQHSWAGPVGHASVWLGPLKDLHHDKANARMTNLPPPQVTQLAPSTEGDNGSQALHEATARRSDAGQYSRIQTIALIIIAFAVVLFLLVQAQFLLVSLATAIVLFSLTSDAINFIARLQVGPFRIPNWLASIAALMLISAVLLSLTSIILSQVNTVLSTALAYTERAPFAVAALFSWLGDDIEASILSTFRTSEISGYLRQIAAQAGNLLQATVLVILFVGFLFAERIWFDTKLTNFFRDETQAKHVSRIIGSIIHRVNYYLLVKTAVSIVTGLMVFGVCKLFALELAVAMGILTFVLNYIPNIGSIVSTIVVALIAFVQLEDPSMTLAIFLIVTSIQFLNGNVIDPMLMGHALRLSSFGIIINLAFWAAVWGIPGMFLSVPIMVALMIICSHIPELRGLAVLLSREGLPDTERDLPRLPGARGADSTRQKDLHDTNKAAAPGE</sequence>
<evidence type="ECO:0000256" key="7">
    <source>
        <dbReference type="SAM" id="Phobius"/>
    </source>
</evidence>
<evidence type="ECO:0000256" key="5">
    <source>
        <dbReference type="ARBA" id="ARBA00023136"/>
    </source>
</evidence>
<dbReference type="PANTHER" id="PTHR21716">
    <property type="entry name" value="TRANSMEMBRANE PROTEIN"/>
    <property type="match status" value="1"/>
</dbReference>
<dbReference type="InterPro" id="IPR002549">
    <property type="entry name" value="AI-2E-like"/>
</dbReference>
<feature type="transmembrane region" description="Helical" evidence="7">
    <location>
        <begin position="326"/>
        <end position="345"/>
    </location>
</feature>
<feature type="transmembrane region" description="Helical" evidence="7">
    <location>
        <begin position="267"/>
        <end position="294"/>
    </location>
</feature>
<feature type="region of interest" description="Disordered" evidence="6">
    <location>
        <begin position="33"/>
        <end position="57"/>
    </location>
</feature>
<feature type="compositionally biased region" description="Polar residues" evidence="6">
    <location>
        <begin position="39"/>
        <end position="53"/>
    </location>
</feature>
<evidence type="ECO:0000256" key="3">
    <source>
        <dbReference type="ARBA" id="ARBA00022692"/>
    </source>
</evidence>
<reference evidence="9" key="1">
    <citation type="journal article" date="2019" name="Int. J. Syst. Evol. Microbiol.">
        <title>The Global Catalogue of Microorganisms (GCM) 10K type strain sequencing project: providing services to taxonomists for standard genome sequencing and annotation.</title>
        <authorList>
            <consortium name="The Broad Institute Genomics Platform"/>
            <consortium name="The Broad Institute Genome Sequencing Center for Infectious Disease"/>
            <person name="Wu L."/>
            <person name="Ma J."/>
        </authorList>
    </citation>
    <scope>NUCLEOTIDE SEQUENCE [LARGE SCALE GENOMIC DNA]</scope>
    <source>
        <strain evidence="9">CCUG 55328</strain>
    </source>
</reference>
<comment type="similarity">
    <text evidence="2">Belongs to the autoinducer-2 exporter (AI-2E) (TC 2.A.86) family.</text>
</comment>
<dbReference type="Pfam" id="PF01594">
    <property type="entry name" value="AI-2E_transport"/>
    <property type="match status" value="1"/>
</dbReference>
<evidence type="ECO:0000256" key="4">
    <source>
        <dbReference type="ARBA" id="ARBA00022989"/>
    </source>
</evidence>
<comment type="caution">
    <text evidence="8">The sequence shown here is derived from an EMBL/GenBank/DDBJ whole genome shotgun (WGS) entry which is preliminary data.</text>
</comment>
<evidence type="ECO:0000313" key="8">
    <source>
        <dbReference type="EMBL" id="MFD1196552.1"/>
    </source>
</evidence>
<keyword evidence="9" id="KW-1185">Reference proteome</keyword>
<feature type="transmembrane region" description="Helical" evidence="7">
    <location>
        <begin position="300"/>
        <end position="319"/>
    </location>
</feature>
<dbReference type="RefSeq" id="WP_380794781.1">
    <property type="nucleotide sequence ID" value="NZ_JBHTKR010000008.1"/>
</dbReference>
<name>A0ABW3TIJ7_9RHOB</name>
<comment type="subcellular location">
    <subcellularLocation>
        <location evidence="1">Membrane</location>
        <topology evidence="1">Multi-pass membrane protein</topology>
    </subcellularLocation>
</comment>
<feature type="compositionally biased region" description="Basic and acidic residues" evidence="6">
    <location>
        <begin position="426"/>
        <end position="437"/>
    </location>
</feature>
<feature type="transmembrane region" description="Helical" evidence="7">
    <location>
        <begin position="71"/>
        <end position="89"/>
    </location>
</feature>
<keyword evidence="3 7" id="KW-0812">Transmembrane</keyword>
<feature type="transmembrane region" description="Helical" evidence="7">
    <location>
        <begin position="209"/>
        <end position="230"/>
    </location>
</feature>
<dbReference type="EMBL" id="JBHTKR010000008">
    <property type="protein sequence ID" value="MFD1196552.1"/>
    <property type="molecule type" value="Genomic_DNA"/>
</dbReference>
<gene>
    <name evidence="8" type="ORF">ACFQ3C_17935</name>
</gene>
<accession>A0ABW3TIJ7</accession>
<evidence type="ECO:0000256" key="6">
    <source>
        <dbReference type="SAM" id="MobiDB-lite"/>
    </source>
</evidence>